<dbReference type="Proteomes" id="UP000028531">
    <property type="component" value="Unassembled WGS sequence"/>
</dbReference>
<accession>A0A084JWN9</accession>
<sequence>MIKFFRKIRQKLLTENKLSNYFIYAIGEVILVVIGILIALQLNNLNDIKKDKGDEKKYLARIQLDIKQDLAELERLFQGDTIQLDAYTFLGRYLQSDSIATDPIVLVTKSGNAFGIHWFEGKNIVFDDMKSSGKTGLITSDSLRNSIQYYYRLFDEVIKEESVHNNSILKYNDNIYPFFETGSGSDIGMPERWKENSNEKSFYKIYNSVINLDEDQKKIISDNFGLTKANILLNHRVRLLLHKEGLKTITAIDAYLKQEK</sequence>
<evidence type="ECO:0000313" key="4">
    <source>
        <dbReference type="Proteomes" id="UP000028531"/>
    </source>
</evidence>
<feature type="transmembrane region" description="Helical" evidence="1">
    <location>
        <begin position="21"/>
        <end position="42"/>
    </location>
</feature>
<dbReference type="Proteomes" id="UP000239997">
    <property type="component" value="Unassembled WGS sequence"/>
</dbReference>
<evidence type="ECO:0000256" key="1">
    <source>
        <dbReference type="SAM" id="Phobius"/>
    </source>
</evidence>
<dbReference type="OrthoDB" id="1414794at2"/>
<gene>
    <name evidence="2" type="ORF">IL45_03905</name>
    <name evidence="3" type="ORF">LY02_00984</name>
</gene>
<reference evidence="2 4" key="1">
    <citation type="submission" date="2014-07" db="EMBL/GenBank/DDBJ databases">
        <title>Draft genome sequence of Nonlabens ulvanivorans, an ulvan degrading bacterium.</title>
        <authorList>
            <person name="Kopel M."/>
            <person name="Helbert W."/>
            <person name="Henrissat B."/>
            <person name="Doniger T."/>
            <person name="Banin E."/>
        </authorList>
    </citation>
    <scope>NUCLEOTIDE SEQUENCE [LARGE SCALE GENOMIC DNA]</scope>
    <source>
        <strain evidence="2 4">PLR</strain>
    </source>
</reference>
<reference evidence="3 5" key="2">
    <citation type="submission" date="2018-03" db="EMBL/GenBank/DDBJ databases">
        <title>Genomic Encyclopedia of Archaeal and Bacterial Type Strains, Phase II (KMG-II): from individual species to whole genera.</title>
        <authorList>
            <person name="Goeker M."/>
        </authorList>
    </citation>
    <scope>NUCLEOTIDE SEQUENCE [LARGE SCALE GENOMIC DNA]</scope>
    <source>
        <strain evidence="3 5">DSM 22727</strain>
    </source>
</reference>
<name>A0A084JWN9_NONUL</name>
<dbReference type="EMBL" id="PVNA01000002">
    <property type="protein sequence ID" value="PRX13955.1"/>
    <property type="molecule type" value="Genomic_DNA"/>
</dbReference>
<proteinExistence type="predicted"/>
<dbReference type="EMBL" id="JPJI01000026">
    <property type="protein sequence ID" value="KEZ93373.1"/>
    <property type="molecule type" value="Genomic_DNA"/>
</dbReference>
<evidence type="ECO:0000313" key="3">
    <source>
        <dbReference type="EMBL" id="PRX13955.1"/>
    </source>
</evidence>
<dbReference type="Pfam" id="PF19578">
    <property type="entry name" value="DUF6090"/>
    <property type="match status" value="1"/>
</dbReference>
<dbReference type="RefSeq" id="WP_051788633.1">
    <property type="nucleotide sequence ID" value="NZ_JPJI01000026.1"/>
</dbReference>
<keyword evidence="5" id="KW-1185">Reference proteome</keyword>
<comment type="caution">
    <text evidence="2">The sequence shown here is derived from an EMBL/GenBank/DDBJ whole genome shotgun (WGS) entry which is preliminary data.</text>
</comment>
<evidence type="ECO:0000313" key="2">
    <source>
        <dbReference type="EMBL" id="KEZ93373.1"/>
    </source>
</evidence>
<keyword evidence="1" id="KW-0472">Membrane</keyword>
<dbReference type="AlphaFoldDB" id="A0A084JWN9"/>
<organism evidence="2 4">
    <name type="scientific">Nonlabens ulvanivorans</name>
    <name type="common">Persicivirga ulvanivorans</name>
    <dbReference type="NCBI Taxonomy" id="906888"/>
    <lineage>
        <taxon>Bacteria</taxon>
        <taxon>Pseudomonadati</taxon>
        <taxon>Bacteroidota</taxon>
        <taxon>Flavobacteriia</taxon>
        <taxon>Flavobacteriales</taxon>
        <taxon>Flavobacteriaceae</taxon>
        <taxon>Nonlabens</taxon>
    </lineage>
</organism>
<dbReference type="InterPro" id="IPR045749">
    <property type="entry name" value="DUF6090"/>
</dbReference>
<keyword evidence="1" id="KW-1133">Transmembrane helix</keyword>
<keyword evidence="1" id="KW-0812">Transmembrane</keyword>
<protein>
    <submittedName>
        <fullName evidence="2">Uncharacterized protein</fullName>
    </submittedName>
</protein>
<evidence type="ECO:0000313" key="5">
    <source>
        <dbReference type="Proteomes" id="UP000239997"/>
    </source>
</evidence>